<dbReference type="Proteomes" id="UP000279236">
    <property type="component" value="Unassembled WGS sequence"/>
</dbReference>
<dbReference type="STRING" id="105984.A0A427Y5B4"/>
<keyword evidence="3" id="KW-1185">Reference proteome</keyword>
<evidence type="ECO:0000313" key="2">
    <source>
        <dbReference type="EMBL" id="RSH86276.1"/>
    </source>
</evidence>
<dbReference type="GeneID" id="39589057"/>
<dbReference type="Gene3D" id="1.25.40.10">
    <property type="entry name" value="Tetratricopeptide repeat domain"/>
    <property type="match status" value="1"/>
</dbReference>
<dbReference type="GO" id="GO:0101031">
    <property type="term" value="C:protein folding chaperone complex"/>
    <property type="evidence" value="ECO:0007669"/>
    <property type="project" value="TreeGrafter"/>
</dbReference>
<name>A0A427Y5B4_9TREE</name>
<evidence type="ECO:0000256" key="1">
    <source>
        <dbReference type="ARBA" id="ARBA00022803"/>
    </source>
</evidence>
<dbReference type="AlphaFoldDB" id="A0A427Y5B4"/>
<keyword evidence="1" id="KW-0802">TPR repeat</keyword>
<dbReference type="OrthoDB" id="629492at2759"/>
<dbReference type="EMBL" id="RSCE01000002">
    <property type="protein sequence ID" value="RSH86276.1"/>
    <property type="molecule type" value="Genomic_DNA"/>
</dbReference>
<accession>A0A427Y5B4</accession>
<proteinExistence type="predicted"/>
<sequence>MPDSNKVISAKARERGNAEFARGHWSKAVISYIGAIDHDPLDDKPWSNRALAHIKLEQWELAEFSASTALSLGATGKARYRRALARHKLGHHQAPKRDLSHLPKSEPNKLDEIHKLRIEVDQAMLAQPPPAAIPSVAVPIDHSAYPHIIESIVCYSDPQTRIALRQTCKALDKLIRKANCHLDIVAPPGAIRQHIQFQPQPMGRTFCSWRKDQVPPRTPEAGKEETYRQLVINDCRRFDLRGLVGTKLLDQAMVMSNTVRIRKDRKGHYANRDIDLARHSMQTVVVFPTAHRQPIKGRRKMDGHHLYLSQTVTRVVYPLVWGSVQQGISFAVHLPAGNGERDPPTAFTAMETYVDDDYNPELDIVILCPTVESTQQTIWPTLECGIANEMLTRIDLVILAGIRCGARSVKIVNLSGILLMLLHGRHGKDAPTPSTLWGDEAKRQFHESQMEDHIRKHLRLCLSMLSEQHQQSLPDWMRGGVAQWVESRVNKLRFLTINQYRATLKPGEWEEQTVEYLNGFM</sequence>
<evidence type="ECO:0000313" key="3">
    <source>
        <dbReference type="Proteomes" id="UP000279236"/>
    </source>
</evidence>
<reference evidence="2 3" key="1">
    <citation type="submission" date="2018-11" db="EMBL/GenBank/DDBJ databases">
        <title>Genome sequence of Apiotrichum porosum DSM 27194.</title>
        <authorList>
            <person name="Aliyu H."/>
            <person name="Gorte O."/>
            <person name="Ochsenreither K."/>
        </authorList>
    </citation>
    <scope>NUCLEOTIDE SEQUENCE [LARGE SCALE GENOMIC DNA]</scope>
    <source>
        <strain evidence="2 3">DSM 27194</strain>
    </source>
</reference>
<dbReference type="PANTHER" id="PTHR46423">
    <property type="entry name" value="RNA POLYMERASE II-ASSOCIATED PROTEIN 3"/>
    <property type="match status" value="1"/>
</dbReference>
<gene>
    <name evidence="2" type="ORF">EHS24_004514</name>
</gene>
<evidence type="ECO:0008006" key="4">
    <source>
        <dbReference type="Google" id="ProtNLM"/>
    </source>
</evidence>
<organism evidence="2 3">
    <name type="scientific">Apiotrichum porosum</name>
    <dbReference type="NCBI Taxonomy" id="105984"/>
    <lineage>
        <taxon>Eukaryota</taxon>
        <taxon>Fungi</taxon>
        <taxon>Dikarya</taxon>
        <taxon>Basidiomycota</taxon>
        <taxon>Agaricomycotina</taxon>
        <taxon>Tremellomycetes</taxon>
        <taxon>Trichosporonales</taxon>
        <taxon>Trichosporonaceae</taxon>
        <taxon>Apiotrichum</taxon>
    </lineage>
</organism>
<dbReference type="SUPFAM" id="SSF48452">
    <property type="entry name" value="TPR-like"/>
    <property type="match status" value="1"/>
</dbReference>
<dbReference type="InterPro" id="IPR051966">
    <property type="entry name" value="RPAP3"/>
</dbReference>
<dbReference type="PANTHER" id="PTHR46423:SF1">
    <property type="entry name" value="RNA POLYMERASE II-ASSOCIATED PROTEIN 3"/>
    <property type="match status" value="1"/>
</dbReference>
<dbReference type="InterPro" id="IPR011990">
    <property type="entry name" value="TPR-like_helical_dom_sf"/>
</dbReference>
<dbReference type="RefSeq" id="XP_028479061.1">
    <property type="nucleotide sequence ID" value="XM_028620089.1"/>
</dbReference>
<protein>
    <recommendedName>
        <fullName evidence="4">F-box domain-containing protein</fullName>
    </recommendedName>
</protein>
<comment type="caution">
    <text evidence="2">The sequence shown here is derived from an EMBL/GenBank/DDBJ whole genome shotgun (WGS) entry which is preliminary data.</text>
</comment>